<dbReference type="Proteomes" id="UP001589609">
    <property type="component" value="Unassembled WGS sequence"/>
</dbReference>
<sequence length="84" mass="9458">MKKFLVLIERKPSFTGNLIQGHREFLQNLKETQTLIAAGGFEDQTGGAYVVQADSLEDARSIITGDPMNQENESVYIIREWNAN</sequence>
<feature type="domain" description="YCII-related" evidence="2">
    <location>
        <begin position="4"/>
        <end position="82"/>
    </location>
</feature>
<protein>
    <submittedName>
        <fullName evidence="3">YciI family protein</fullName>
    </submittedName>
</protein>
<dbReference type="Pfam" id="PF03795">
    <property type="entry name" value="YCII"/>
    <property type="match status" value="1"/>
</dbReference>
<dbReference type="PANTHER" id="PTHR37828">
    <property type="entry name" value="GSR2449 PROTEIN"/>
    <property type="match status" value="1"/>
</dbReference>
<comment type="caution">
    <text evidence="3">The sequence shown here is derived from an EMBL/GenBank/DDBJ whole genome shotgun (WGS) entry which is preliminary data.</text>
</comment>
<keyword evidence="4" id="KW-1185">Reference proteome</keyword>
<dbReference type="EMBL" id="JBHMAF010000155">
    <property type="protein sequence ID" value="MFB9760592.1"/>
    <property type="molecule type" value="Genomic_DNA"/>
</dbReference>
<dbReference type="SUPFAM" id="SSF54909">
    <property type="entry name" value="Dimeric alpha+beta barrel"/>
    <property type="match status" value="1"/>
</dbReference>
<dbReference type="InterPro" id="IPR011008">
    <property type="entry name" value="Dimeric_a/b-barrel"/>
</dbReference>
<accession>A0ABV5WJ15</accession>
<evidence type="ECO:0000313" key="4">
    <source>
        <dbReference type="Proteomes" id="UP001589609"/>
    </source>
</evidence>
<evidence type="ECO:0000259" key="2">
    <source>
        <dbReference type="Pfam" id="PF03795"/>
    </source>
</evidence>
<organism evidence="3 4">
    <name type="scientific">Ectobacillus funiculus</name>
    <dbReference type="NCBI Taxonomy" id="137993"/>
    <lineage>
        <taxon>Bacteria</taxon>
        <taxon>Bacillati</taxon>
        <taxon>Bacillota</taxon>
        <taxon>Bacilli</taxon>
        <taxon>Bacillales</taxon>
        <taxon>Bacillaceae</taxon>
        <taxon>Ectobacillus</taxon>
    </lineage>
</organism>
<gene>
    <name evidence="3" type="ORF">ACFFMS_19980</name>
</gene>
<dbReference type="Gene3D" id="3.30.70.1060">
    <property type="entry name" value="Dimeric alpha+beta barrel"/>
    <property type="match status" value="1"/>
</dbReference>
<evidence type="ECO:0000256" key="1">
    <source>
        <dbReference type="ARBA" id="ARBA00007689"/>
    </source>
</evidence>
<name>A0ABV5WJ15_9BACI</name>
<evidence type="ECO:0000313" key="3">
    <source>
        <dbReference type="EMBL" id="MFB9760592.1"/>
    </source>
</evidence>
<proteinExistence type="inferred from homology"/>
<dbReference type="InterPro" id="IPR005545">
    <property type="entry name" value="YCII"/>
</dbReference>
<comment type="similarity">
    <text evidence="1">Belongs to the YciI family.</text>
</comment>
<dbReference type="RefSeq" id="WP_379950896.1">
    <property type="nucleotide sequence ID" value="NZ_JBHMAF010000155.1"/>
</dbReference>
<dbReference type="PANTHER" id="PTHR37828:SF1">
    <property type="entry name" value="YCII-RELATED DOMAIN-CONTAINING PROTEIN"/>
    <property type="match status" value="1"/>
</dbReference>
<reference evidence="3 4" key="1">
    <citation type="submission" date="2024-09" db="EMBL/GenBank/DDBJ databases">
        <authorList>
            <person name="Sun Q."/>
            <person name="Mori K."/>
        </authorList>
    </citation>
    <scope>NUCLEOTIDE SEQUENCE [LARGE SCALE GENOMIC DNA]</scope>
    <source>
        <strain evidence="3 4">JCM 11201</strain>
    </source>
</reference>